<dbReference type="InterPro" id="IPR046347">
    <property type="entry name" value="bZIP_sf"/>
</dbReference>
<evidence type="ECO:0000313" key="3">
    <source>
        <dbReference type="Proteomes" id="UP000266841"/>
    </source>
</evidence>
<reference evidence="2 3" key="1">
    <citation type="journal article" date="2012" name="Genome Biol.">
        <title>Genome and low-iron response of an oceanic diatom adapted to chronic iron limitation.</title>
        <authorList>
            <person name="Lommer M."/>
            <person name="Specht M."/>
            <person name="Roy A.S."/>
            <person name="Kraemer L."/>
            <person name="Andreson R."/>
            <person name="Gutowska M.A."/>
            <person name="Wolf J."/>
            <person name="Bergner S.V."/>
            <person name="Schilhabel M.B."/>
            <person name="Klostermeier U.C."/>
            <person name="Beiko R.G."/>
            <person name="Rosenstiel P."/>
            <person name="Hippler M."/>
            <person name="Laroche J."/>
        </authorList>
    </citation>
    <scope>NUCLEOTIDE SEQUENCE [LARGE SCALE GENOMIC DNA]</scope>
    <source>
        <strain evidence="2 3">CCMP1005</strain>
    </source>
</reference>
<feature type="compositionally biased region" description="Basic residues" evidence="1">
    <location>
        <begin position="97"/>
        <end position="106"/>
    </location>
</feature>
<dbReference type="GO" id="GO:0003700">
    <property type="term" value="F:DNA-binding transcription factor activity"/>
    <property type="evidence" value="ECO:0007669"/>
    <property type="project" value="InterPro"/>
</dbReference>
<accession>K0SU28</accession>
<dbReference type="eggNOG" id="ENOG502R6YT">
    <property type="taxonomic scope" value="Eukaryota"/>
</dbReference>
<organism evidence="2 3">
    <name type="scientific">Thalassiosira oceanica</name>
    <name type="common">Marine diatom</name>
    <dbReference type="NCBI Taxonomy" id="159749"/>
    <lineage>
        <taxon>Eukaryota</taxon>
        <taxon>Sar</taxon>
        <taxon>Stramenopiles</taxon>
        <taxon>Ochrophyta</taxon>
        <taxon>Bacillariophyta</taxon>
        <taxon>Coscinodiscophyceae</taxon>
        <taxon>Thalassiosirophycidae</taxon>
        <taxon>Thalassiosirales</taxon>
        <taxon>Thalassiosiraceae</taxon>
        <taxon>Thalassiosira</taxon>
    </lineage>
</organism>
<dbReference type="OrthoDB" id="158712at2759"/>
<gene>
    <name evidence="2" type="ORF">THAOC_08794</name>
</gene>
<name>K0SU28_THAOC</name>
<sequence>MQQQRTNTQYSVASAQPPATTVQITNTNYAVQQQGVTPIVVPSSAVLQHQSKPQPHLFPVAQQQLMQQPLGKASTHKSMPDLSKLQQNPQDDEEKRRQRLSRNRASARLRRLKKKNLVDSYEAEVGILEANLAKLKAHKWGMSTKDSDHEALIEALSMERGQQPLSPEKRRELIQMIIAQQREQVGNLLECQIENWMLGALADTGMKTDREDKNDELSELTSELQSILKLTPDQMTRIKASSEGCTHEIQDLMTMDQCLQSIHENEWLLNEGVDAIANEFTRILNPSQMSKFLAWSDHNSDSIEKLDYVNPTSTVGNGPTFEFGVYAENW</sequence>
<evidence type="ECO:0000313" key="2">
    <source>
        <dbReference type="EMBL" id="EJK69908.1"/>
    </source>
</evidence>
<keyword evidence="3" id="KW-1185">Reference proteome</keyword>
<comment type="caution">
    <text evidence="2">The sequence shown here is derived from an EMBL/GenBank/DDBJ whole genome shotgun (WGS) entry which is preliminary data.</text>
</comment>
<feature type="region of interest" description="Disordered" evidence="1">
    <location>
        <begin position="66"/>
        <end position="106"/>
    </location>
</feature>
<proteinExistence type="predicted"/>
<dbReference type="Proteomes" id="UP000266841">
    <property type="component" value="Unassembled WGS sequence"/>
</dbReference>
<dbReference type="AlphaFoldDB" id="K0SU28"/>
<dbReference type="EMBL" id="AGNL01009392">
    <property type="protein sequence ID" value="EJK69908.1"/>
    <property type="molecule type" value="Genomic_DNA"/>
</dbReference>
<dbReference type="Gene3D" id="1.20.5.170">
    <property type="match status" value="1"/>
</dbReference>
<dbReference type="SUPFAM" id="SSF57959">
    <property type="entry name" value="Leucine zipper domain"/>
    <property type="match status" value="1"/>
</dbReference>
<evidence type="ECO:0008006" key="4">
    <source>
        <dbReference type="Google" id="ProtNLM"/>
    </source>
</evidence>
<evidence type="ECO:0000256" key="1">
    <source>
        <dbReference type="SAM" id="MobiDB-lite"/>
    </source>
</evidence>
<protein>
    <recommendedName>
        <fullName evidence="4">BZIP domain-containing protein</fullName>
    </recommendedName>
</protein>